<name>A0ABW4GAN4_9ACTN</name>
<protein>
    <submittedName>
        <fullName evidence="1">Uncharacterized protein</fullName>
    </submittedName>
</protein>
<sequence>MPDRGLGRSLVEAYVYLDLVAHDGDPGASRQATLARQPDGIVVSLGALEVLVPYEAEIGAREQDAIFGSGLSELIDPGQWILIAATYTSRALEGALFHAADPSGDHSYENVETDWRFAESALEEALKFFPPGAAELPPDACWTESGRSVAEAEPDRLTRRKLESDLAFYRRSLDDFRRLHAEPE</sequence>
<dbReference type="RefSeq" id="WP_219533498.1">
    <property type="nucleotide sequence ID" value="NZ_JAHKRM010000018.1"/>
</dbReference>
<dbReference type="EMBL" id="JBHUCM010000018">
    <property type="protein sequence ID" value="MFD1539843.1"/>
    <property type="molecule type" value="Genomic_DNA"/>
</dbReference>
<organism evidence="1 2">
    <name type="scientific">Nonomuraea guangzhouensis</name>
    <dbReference type="NCBI Taxonomy" id="1291555"/>
    <lineage>
        <taxon>Bacteria</taxon>
        <taxon>Bacillati</taxon>
        <taxon>Actinomycetota</taxon>
        <taxon>Actinomycetes</taxon>
        <taxon>Streptosporangiales</taxon>
        <taxon>Streptosporangiaceae</taxon>
        <taxon>Nonomuraea</taxon>
    </lineage>
</organism>
<reference evidence="2" key="1">
    <citation type="journal article" date="2019" name="Int. J. Syst. Evol. Microbiol.">
        <title>The Global Catalogue of Microorganisms (GCM) 10K type strain sequencing project: providing services to taxonomists for standard genome sequencing and annotation.</title>
        <authorList>
            <consortium name="The Broad Institute Genomics Platform"/>
            <consortium name="The Broad Institute Genome Sequencing Center for Infectious Disease"/>
            <person name="Wu L."/>
            <person name="Ma J."/>
        </authorList>
    </citation>
    <scope>NUCLEOTIDE SEQUENCE [LARGE SCALE GENOMIC DNA]</scope>
    <source>
        <strain evidence="2">CGMCC 1.15399</strain>
    </source>
</reference>
<accession>A0ABW4GAN4</accession>
<evidence type="ECO:0000313" key="2">
    <source>
        <dbReference type="Proteomes" id="UP001597097"/>
    </source>
</evidence>
<dbReference type="Proteomes" id="UP001597097">
    <property type="component" value="Unassembled WGS sequence"/>
</dbReference>
<evidence type="ECO:0000313" key="1">
    <source>
        <dbReference type="EMBL" id="MFD1539843.1"/>
    </source>
</evidence>
<proteinExistence type="predicted"/>
<keyword evidence="2" id="KW-1185">Reference proteome</keyword>
<gene>
    <name evidence="1" type="ORF">ACFSJ0_22515</name>
</gene>
<comment type="caution">
    <text evidence="1">The sequence shown here is derived from an EMBL/GenBank/DDBJ whole genome shotgun (WGS) entry which is preliminary data.</text>
</comment>